<comment type="caution">
    <text evidence="1">The sequence shown here is derived from an EMBL/GenBank/DDBJ whole genome shotgun (WGS) entry which is preliminary data.</text>
</comment>
<dbReference type="RefSeq" id="WP_254777347.1">
    <property type="nucleotide sequence ID" value="NZ_JAMDLY010000005.1"/>
</dbReference>
<dbReference type="EMBL" id="JAMDLY010000005">
    <property type="protein sequence ID" value="MCY9528145.1"/>
    <property type="molecule type" value="Genomic_DNA"/>
</dbReference>
<accession>A0ABT4E3F6</accession>
<sequence length="56" mass="6399">MTKQVQATAASRLQHLMSMTITASYWLVRFQDKVCSTTYPTDTATLRRFGMHKAMS</sequence>
<protein>
    <submittedName>
        <fullName evidence="1">Uncharacterized protein</fullName>
    </submittedName>
</protein>
<dbReference type="Proteomes" id="UP001527090">
    <property type="component" value="Unassembled WGS sequence"/>
</dbReference>
<name>A0ABT4E3F6_PAEAL</name>
<evidence type="ECO:0000313" key="2">
    <source>
        <dbReference type="Proteomes" id="UP001527090"/>
    </source>
</evidence>
<keyword evidence="2" id="KW-1185">Reference proteome</keyword>
<gene>
    <name evidence="1" type="ORF">M5X04_02180</name>
</gene>
<reference evidence="1 2" key="1">
    <citation type="submission" date="2022-05" db="EMBL/GenBank/DDBJ databases">
        <title>Genome Sequencing of Bee-Associated Microbes.</title>
        <authorList>
            <person name="Dunlap C."/>
        </authorList>
    </citation>
    <scope>NUCLEOTIDE SEQUENCE [LARGE SCALE GENOMIC DNA]</scope>
    <source>
        <strain evidence="1 2">NRRL NRS-750</strain>
    </source>
</reference>
<organism evidence="1 2">
    <name type="scientific">Paenibacillus alvei</name>
    <name type="common">Bacillus alvei</name>
    <dbReference type="NCBI Taxonomy" id="44250"/>
    <lineage>
        <taxon>Bacteria</taxon>
        <taxon>Bacillati</taxon>
        <taxon>Bacillota</taxon>
        <taxon>Bacilli</taxon>
        <taxon>Bacillales</taxon>
        <taxon>Paenibacillaceae</taxon>
        <taxon>Paenibacillus</taxon>
    </lineage>
</organism>
<proteinExistence type="predicted"/>
<evidence type="ECO:0000313" key="1">
    <source>
        <dbReference type="EMBL" id="MCY9528145.1"/>
    </source>
</evidence>